<dbReference type="OrthoDB" id="3065452at2759"/>
<organism evidence="2 3">
    <name type="scientific">Gymnopilus dilepis</name>
    <dbReference type="NCBI Taxonomy" id="231916"/>
    <lineage>
        <taxon>Eukaryota</taxon>
        <taxon>Fungi</taxon>
        <taxon>Dikarya</taxon>
        <taxon>Basidiomycota</taxon>
        <taxon>Agaricomycotina</taxon>
        <taxon>Agaricomycetes</taxon>
        <taxon>Agaricomycetidae</taxon>
        <taxon>Agaricales</taxon>
        <taxon>Agaricineae</taxon>
        <taxon>Hymenogastraceae</taxon>
        <taxon>Gymnopilus</taxon>
    </lineage>
</organism>
<dbReference type="EMBL" id="NHYE01001308">
    <property type="protein sequence ID" value="PPQ96966.1"/>
    <property type="molecule type" value="Genomic_DNA"/>
</dbReference>
<reference evidence="2 3" key="1">
    <citation type="journal article" date="2018" name="Evol. Lett.">
        <title>Horizontal gene cluster transfer increased hallucinogenic mushroom diversity.</title>
        <authorList>
            <person name="Reynolds H.T."/>
            <person name="Vijayakumar V."/>
            <person name="Gluck-Thaler E."/>
            <person name="Korotkin H.B."/>
            <person name="Matheny P.B."/>
            <person name="Slot J.C."/>
        </authorList>
    </citation>
    <scope>NUCLEOTIDE SEQUENCE [LARGE SCALE GENOMIC DNA]</scope>
    <source>
        <strain evidence="2 3">SRW20</strain>
    </source>
</reference>
<comment type="caution">
    <text evidence="2">The sequence shown here is derived from an EMBL/GenBank/DDBJ whole genome shotgun (WGS) entry which is preliminary data.</text>
</comment>
<evidence type="ECO:0000256" key="1">
    <source>
        <dbReference type="SAM" id="MobiDB-lite"/>
    </source>
</evidence>
<proteinExistence type="predicted"/>
<sequence length="407" mass="42510">MPALLPSLQVTTGGNLADAMDLDAVTQPAGSVSHLDDVPVAARAPDVPAGVEPLLPDPPSTPPSVDPPPSNARSLQGQTTGSFISAGGSSVRKTTKGKKKSAQEEIGPEDSEPVIAIGCTPFIPAQDAMFNQNRLVGNEAIMAMLIQRLLRESAKSEQVNVQRYKDIADMVADHTKSIANLSSTINSMAVATPRADFVNLFDAHIQTRNALNQLASDVSTLSASTQASITAIQSAQDDDSNLSQLPIPPLFQSSGTAHAPPPSPQGASGVKRKRGPLSHSTVSVRGGRGAHSAAPRPPFSANDTSGDVAYGPVNVTASEVRALADAAVKRVGLAEDMVRSVRLITGFHGNATFASIRFKKPEYATKFVTLVGYGLDGCPERVAFLADKRDAADNAGSIASSSKMQMW</sequence>
<gene>
    <name evidence="2" type="ORF">CVT26_006453</name>
</gene>
<keyword evidence="3" id="KW-1185">Reference proteome</keyword>
<accession>A0A409Y1R5</accession>
<dbReference type="InParanoid" id="A0A409Y1R5"/>
<dbReference type="Proteomes" id="UP000284706">
    <property type="component" value="Unassembled WGS sequence"/>
</dbReference>
<evidence type="ECO:0000313" key="3">
    <source>
        <dbReference type="Proteomes" id="UP000284706"/>
    </source>
</evidence>
<protein>
    <submittedName>
        <fullName evidence="2">Uncharacterized protein</fullName>
    </submittedName>
</protein>
<feature type="region of interest" description="Disordered" evidence="1">
    <location>
        <begin position="234"/>
        <end position="307"/>
    </location>
</feature>
<feature type="compositionally biased region" description="Pro residues" evidence="1">
    <location>
        <begin position="55"/>
        <end position="70"/>
    </location>
</feature>
<feature type="compositionally biased region" description="Polar residues" evidence="1">
    <location>
        <begin position="71"/>
        <end position="92"/>
    </location>
</feature>
<feature type="region of interest" description="Disordered" evidence="1">
    <location>
        <begin position="44"/>
        <end position="109"/>
    </location>
</feature>
<evidence type="ECO:0000313" key="2">
    <source>
        <dbReference type="EMBL" id="PPQ96966.1"/>
    </source>
</evidence>
<dbReference type="AlphaFoldDB" id="A0A409Y1R5"/>
<name>A0A409Y1R5_9AGAR</name>